<keyword evidence="11" id="KW-0234">DNA repair</keyword>
<gene>
    <name evidence="14" type="ORF">GOP47_0017406</name>
</gene>
<evidence type="ECO:0000256" key="8">
    <source>
        <dbReference type="ARBA" id="ARBA00022833"/>
    </source>
</evidence>
<organism evidence="14 15">
    <name type="scientific">Adiantum capillus-veneris</name>
    <name type="common">Maidenhair fern</name>
    <dbReference type="NCBI Taxonomy" id="13818"/>
    <lineage>
        <taxon>Eukaryota</taxon>
        <taxon>Viridiplantae</taxon>
        <taxon>Streptophyta</taxon>
        <taxon>Embryophyta</taxon>
        <taxon>Tracheophyta</taxon>
        <taxon>Polypodiopsida</taxon>
        <taxon>Polypodiidae</taxon>
        <taxon>Polypodiales</taxon>
        <taxon>Pteridineae</taxon>
        <taxon>Pteridaceae</taxon>
        <taxon>Vittarioideae</taxon>
        <taxon>Adiantum</taxon>
    </lineage>
</organism>
<evidence type="ECO:0000259" key="13">
    <source>
        <dbReference type="PROSITE" id="PS51050"/>
    </source>
</evidence>
<dbReference type="SUPFAM" id="SSF55874">
    <property type="entry name" value="ATPase domain of HSP90 chaperone/DNA topoisomerase II/histidine kinase"/>
    <property type="match status" value="1"/>
</dbReference>
<dbReference type="Gene3D" id="3.30.40.100">
    <property type="match status" value="1"/>
</dbReference>
<dbReference type="GO" id="GO:0006281">
    <property type="term" value="P:DNA repair"/>
    <property type="evidence" value="ECO:0007669"/>
    <property type="project" value="UniProtKB-KW"/>
</dbReference>
<keyword evidence="8" id="KW-0862">Zinc</keyword>
<keyword evidence="3" id="KW-0540">Nuclease</keyword>
<dbReference type="GO" id="GO:0005634">
    <property type="term" value="C:nucleus"/>
    <property type="evidence" value="ECO:0007669"/>
    <property type="project" value="UniProtKB-SubCell"/>
</dbReference>
<dbReference type="GO" id="GO:0008270">
    <property type="term" value="F:zinc ion binding"/>
    <property type="evidence" value="ECO:0007669"/>
    <property type="project" value="UniProtKB-KW"/>
</dbReference>
<keyword evidence="7" id="KW-0863">Zinc-finger</keyword>
<keyword evidence="9" id="KW-0175">Coiled coil</keyword>
<evidence type="ECO:0000256" key="5">
    <source>
        <dbReference type="ARBA" id="ARBA00022759"/>
    </source>
</evidence>
<evidence type="ECO:0000256" key="1">
    <source>
        <dbReference type="ARBA" id="ARBA00004123"/>
    </source>
</evidence>
<keyword evidence="5" id="KW-0255">Endonuclease</keyword>
<keyword evidence="10" id="KW-0943">RNA-mediated gene silencing</keyword>
<comment type="similarity">
    <text evidence="2">Belongs to the MORC ATPase protein family.</text>
</comment>
<keyword evidence="4" id="KW-0479">Metal-binding</keyword>
<dbReference type="Pfam" id="PF13589">
    <property type="entry name" value="HATPase_c_3"/>
    <property type="match status" value="1"/>
</dbReference>
<keyword evidence="6" id="KW-0227">DNA damage</keyword>
<keyword evidence="12" id="KW-0539">Nucleus</keyword>
<dbReference type="Pfam" id="PF07496">
    <property type="entry name" value="zf-CW"/>
    <property type="match status" value="1"/>
</dbReference>
<proteinExistence type="inferred from homology"/>
<dbReference type="GO" id="GO:0016887">
    <property type="term" value="F:ATP hydrolysis activity"/>
    <property type="evidence" value="ECO:0007669"/>
    <property type="project" value="InterPro"/>
</dbReference>
<evidence type="ECO:0000256" key="7">
    <source>
        <dbReference type="ARBA" id="ARBA00022771"/>
    </source>
</evidence>
<dbReference type="EMBL" id="JABFUD020000017">
    <property type="protein sequence ID" value="KAI5066878.1"/>
    <property type="molecule type" value="Genomic_DNA"/>
</dbReference>
<dbReference type="GO" id="GO:0004519">
    <property type="term" value="F:endonuclease activity"/>
    <property type="evidence" value="ECO:0007669"/>
    <property type="project" value="UniProtKB-KW"/>
</dbReference>
<evidence type="ECO:0000313" key="15">
    <source>
        <dbReference type="Proteomes" id="UP000886520"/>
    </source>
</evidence>
<dbReference type="OrthoDB" id="757982at2759"/>
<dbReference type="InterPro" id="IPR011124">
    <property type="entry name" value="Znf_CW"/>
</dbReference>
<dbReference type="PANTHER" id="PTHR23336">
    <property type="entry name" value="ZINC FINGER CW-TYPE COILED-COIL DOMAIN PROTEIN 3"/>
    <property type="match status" value="1"/>
</dbReference>
<feature type="domain" description="CW-type" evidence="13">
    <location>
        <begin position="639"/>
        <end position="689"/>
    </location>
</feature>
<dbReference type="Proteomes" id="UP000886520">
    <property type="component" value="Chromosome 17"/>
</dbReference>
<dbReference type="GO" id="GO:0031349">
    <property type="term" value="P:positive regulation of defense response"/>
    <property type="evidence" value="ECO:0007669"/>
    <property type="project" value="UniProtKB-ARBA"/>
</dbReference>
<keyword evidence="5" id="KW-0378">Hydrolase</keyword>
<evidence type="ECO:0000256" key="12">
    <source>
        <dbReference type="ARBA" id="ARBA00023242"/>
    </source>
</evidence>
<reference evidence="14" key="1">
    <citation type="submission" date="2021-01" db="EMBL/GenBank/DDBJ databases">
        <title>Adiantum capillus-veneris genome.</title>
        <authorList>
            <person name="Fang Y."/>
            <person name="Liao Q."/>
        </authorList>
    </citation>
    <scope>NUCLEOTIDE SEQUENCE</scope>
    <source>
        <strain evidence="14">H3</strain>
        <tissue evidence="14">Leaf</tissue>
    </source>
</reference>
<evidence type="ECO:0000313" key="14">
    <source>
        <dbReference type="EMBL" id="KAI5066878.1"/>
    </source>
</evidence>
<evidence type="ECO:0000256" key="6">
    <source>
        <dbReference type="ARBA" id="ARBA00022763"/>
    </source>
</evidence>
<comment type="caution">
    <text evidence="14">The sequence shown here is derived from an EMBL/GenBank/DDBJ whole genome shotgun (WGS) entry which is preliminary data.</text>
</comment>
<evidence type="ECO:0000256" key="10">
    <source>
        <dbReference type="ARBA" id="ARBA00023158"/>
    </source>
</evidence>
<name>A0A9D4Z952_ADICA</name>
<keyword evidence="15" id="KW-1185">Reference proteome</keyword>
<dbReference type="PANTHER" id="PTHR23336:SF11">
    <property type="entry name" value="OS06G0622000 PROTEIN"/>
    <property type="match status" value="1"/>
</dbReference>
<evidence type="ECO:0000256" key="9">
    <source>
        <dbReference type="ARBA" id="ARBA00023054"/>
    </source>
</evidence>
<dbReference type="PROSITE" id="PS51050">
    <property type="entry name" value="ZF_CW"/>
    <property type="match status" value="1"/>
</dbReference>
<accession>A0A9D4Z952</accession>
<protein>
    <recommendedName>
        <fullName evidence="13">CW-type domain-containing protein</fullName>
    </recommendedName>
</protein>
<evidence type="ECO:0000256" key="4">
    <source>
        <dbReference type="ARBA" id="ARBA00022723"/>
    </source>
</evidence>
<evidence type="ECO:0000256" key="3">
    <source>
        <dbReference type="ARBA" id="ARBA00022722"/>
    </source>
</evidence>
<evidence type="ECO:0000256" key="2">
    <source>
        <dbReference type="ARBA" id="ARBA00007845"/>
    </source>
</evidence>
<dbReference type="InterPro" id="IPR036890">
    <property type="entry name" value="HATPase_C_sf"/>
</dbReference>
<evidence type="ECO:0000256" key="11">
    <source>
        <dbReference type="ARBA" id="ARBA00023204"/>
    </source>
</evidence>
<dbReference type="AlphaFoldDB" id="A0A9D4Z952"/>
<dbReference type="Pfam" id="PF17942">
    <property type="entry name" value="Morc6_S5"/>
    <property type="match status" value="1"/>
</dbReference>
<dbReference type="GO" id="GO:0031047">
    <property type="term" value="P:regulatory ncRNA-mediated gene silencing"/>
    <property type="evidence" value="ECO:0007669"/>
    <property type="project" value="UniProtKB-KW"/>
</dbReference>
<dbReference type="InterPro" id="IPR045261">
    <property type="entry name" value="MORC_ATPase"/>
</dbReference>
<comment type="subcellular location">
    <subcellularLocation>
        <location evidence="1">Nucleus</location>
    </subcellularLocation>
</comment>
<sequence>MGGLAMLHFKKPVVNPSLSVGPLQSACTSFASSSSSLLVYSQGVCTWFACYLLAPAHQPSFQFASLTTQGKCIRVFSHRNMKAPQKARDSNCWKGLLMKDKKAVCDVQSFSAPLKLPPRLAILGFEVASIYPLSVLPHFKICPLGANPQRLAEWKRFVTYLVDRHKVAILMIDDWDMFINPPSGPVGHKQFVFMSYRKKVTSLPTSYILQDCHSLDVVTGTEDDRSRYALSRFARTHPSYMETLGQMHASWIFGAIAELVDNARDAGATRLDVCIEQEYFHAKKLSIPILCITDNGTGMTYMDLTRMMAFGHKRPSDDDESLLGRFGVGFKTGSMRLGKDGVVFTQSKDSRSIASFSRSFNETKEEVEIPIVTYTRNLGWMEFDTNFQSHEQATANLRAIKEFSPFNEYMIGPKFKAFGDKTGTIICIYNLDRWGSQHTLSWDPKLASETDTKLKSDIQVRSRRVRARPGQMSREVPLDYSLRAYLEVIFLEPRMEIYVQGTLVGTRSLQQSLCKRKVLDDVLGGKKVKLTLGFSQEERARGNCGIFLYWHGRLIEAYKRVGGMIHNADVGLGVIGVMDVTDVMRLENGSVAILNNKQGFSDCEAYAALEEWLGIKADGYWDENFDKLKVEEEEEHAVYSEAKEWVQCNKCLKWRAFDKSFNAKNLPAEWFCFMPPFMESCAVPEEKVGEEVVTLKATRTF</sequence>
<dbReference type="Gene3D" id="3.30.565.10">
    <property type="entry name" value="Histidine kinase-like ATPase, C-terminal domain"/>
    <property type="match status" value="1"/>
</dbReference>
<dbReference type="InterPro" id="IPR041006">
    <property type="entry name" value="Morc_S5"/>
</dbReference>